<dbReference type="InterPro" id="IPR007529">
    <property type="entry name" value="Znf_HIT"/>
</dbReference>
<feature type="domain" description="HIT-type" evidence="6">
    <location>
        <begin position="198"/>
        <end position="230"/>
    </location>
</feature>
<keyword evidence="1" id="KW-0479">Metal-binding</keyword>
<evidence type="ECO:0000256" key="3">
    <source>
        <dbReference type="ARBA" id="ARBA00022833"/>
    </source>
</evidence>
<dbReference type="SUPFAM" id="SSF142897">
    <property type="entry name" value="TFB5-like"/>
    <property type="match status" value="1"/>
</dbReference>
<feature type="region of interest" description="Disordered" evidence="5">
    <location>
        <begin position="86"/>
        <end position="111"/>
    </location>
</feature>
<evidence type="ECO:0000256" key="2">
    <source>
        <dbReference type="ARBA" id="ARBA00022771"/>
    </source>
</evidence>
<gene>
    <name evidence="7" type="ORF">SSS_8256</name>
</gene>
<evidence type="ECO:0000259" key="6">
    <source>
        <dbReference type="PROSITE" id="PS51083"/>
    </source>
</evidence>
<dbReference type="GO" id="GO:0000439">
    <property type="term" value="C:transcription factor TFIIH core complex"/>
    <property type="evidence" value="ECO:0007669"/>
    <property type="project" value="InterPro"/>
</dbReference>
<dbReference type="AlphaFoldDB" id="A0A834VA67"/>
<dbReference type="EnsemblMetazoa" id="SSS_8256s_mrna">
    <property type="protein sequence ID" value="KAF7487890.1"/>
    <property type="gene ID" value="SSS_8256"/>
</dbReference>
<dbReference type="Gene3D" id="3.30.70.1220">
    <property type="entry name" value="TFB5-like"/>
    <property type="match status" value="1"/>
</dbReference>
<dbReference type="InterPro" id="IPR035935">
    <property type="entry name" value="TFB5-like_sf"/>
</dbReference>
<dbReference type="PANTHER" id="PTHR13093">
    <property type="entry name" value="ZINC FINGER HIT DOMAIN CONTAINING PROTEIN 1"/>
    <property type="match status" value="1"/>
</dbReference>
<feature type="compositionally biased region" description="Basic and acidic residues" evidence="5">
    <location>
        <begin position="100"/>
        <end position="111"/>
    </location>
</feature>
<reference evidence="7" key="2">
    <citation type="submission" date="2020-01" db="EMBL/GenBank/DDBJ databases">
        <authorList>
            <person name="Korhonen P.K.K."/>
            <person name="Guangxu M.G."/>
            <person name="Wang T.W."/>
            <person name="Stroehlein A.J.S."/>
            <person name="Young N.D."/>
            <person name="Ang C.-S.A."/>
            <person name="Fernando D.W.F."/>
            <person name="Lu H.L."/>
            <person name="Taylor S.T."/>
            <person name="Ehtesham M.E.M."/>
            <person name="Najaraj S.H.N."/>
            <person name="Harsha G.H.G."/>
            <person name="Madugundu A.M."/>
            <person name="Renuse S.R."/>
            <person name="Holt D.H."/>
            <person name="Pandey A.P."/>
            <person name="Papenfuss A.P."/>
            <person name="Gasser R.B.G."/>
            <person name="Fischer K.F."/>
        </authorList>
    </citation>
    <scope>NUCLEOTIDE SEQUENCE</scope>
    <source>
        <strain evidence="7">SSS_KF_BRIS2020</strain>
    </source>
</reference>
<accession>A0A834VA67</accession>
<evidence type="ECO:0000256" key="1">
    <source>
        <dbReference type="ARBA" id="ARBA00022723"/>
    </source>
</evidence>
<dbReference type="PROSITE" id="PS51083">
    <property type="entry name" value="ZF_HIT"/>
    <property type="match status" value="1"/>
</dbReference>
<dbReference type="GO" id="GO:0006289">
    <property type="term" value="P:nucleotide-excision repair"/>
    <property type="evidence" value="ECO:0007669"/>
    <property type="project" value="InterPro"/>
</dbReference>
<keyword evidence="3" id="KW-0862">Zinc</keyword>
<dbReference type="Pfam" id="PF06331">
    <property type="entry name" value="Tfb5"/>
    <property type="match status" value="1"/>
</dbReference>
<proteinExistence type="predicted"/>
<reference evidence="8" key="3">
    <citation type="submission" date="2022-06" db="UniProtKB">
        <authorList>
            <consortium name="EnsemblMetazoa"/>
        </authorList>
    </citation>
    <scope>IDENTIFICATION</scope>
</reference>
<keyword evidence="9" id="KW-1185">Reference proteome</keyword>
<dbReference type="SUPFAM" id="SSF144232">
    <property type="entry name" value="HIT/MYND zinc finger-like"/>
    <property type="match status" value="1"/>
</dbReference>
<dbReference type="GO" id="GO:0008270">
    <property type="term" value="F:zinc ion binding"/>
    <property type="evidence" value="ECO:0007669"/>
    <property type="project" value="UniProtKB-UniRule"/>
</dbReference>
<dbReference type="SMART" id="SM01395">
    <property type="entry name" value="Tbf5"/>
    <property type="match status" value="1"/>
</dbReference>
<evidence type="ECO:0000313" key="7">
    <source>
        <dbReference type="EMBL" id="KAF7487890.1"/>
    </source>
</evidence>
<dbReference type="GO" id="GO:0006367">
    <property type="term" value="P:transcription initiation at RNA polymerase II promoter"/>
    <property type="evidence" value="ECO:0007669"/>
    <property type="project" value="InterPro"/>
</dbReference>
<dbReference type="Proteomes" id="UP000070412">
    <property type="component" value="Unassembled WGS sequence"/>
</dbReference>
<organism evidence="7">
    <name type="scientific">Sarcoptes scabiei</name>
    <name type="common">Itch mite</name>
    <name type="synonym">Acarus scabiei</name>
    <dbReference type="NCBI Taxonomy" id="52283"/>
    <lineage>
        <taxon>Eukaryota</taxon>
        <taxon>Metazoa</taxon>
        <taxon>Ecdysozoa</taxon>
        <taxon>Arthropoda</taxon>
        <taxon>Chelicerata</taxon>
        <taxon>Arachnida</taxon>
        <taxon>Acari</taxon>
        <taxon>Acariformes</taxon>
        <taxon>Sarcoptiformes</taxon>
        <taxon>Astigmata</taxon>
        <taxon>Psoroptidia</taxon>
        <taxon>Sarcoptoidea</taxon>
        <taxon>Sarcoptidae</taxon>
        <taxon>Sarcoptinae</taxon>
        <taxon>Sarcoptes</taxon>
    </lineage>
</organism>
<dbReference type="InterPro" id="IPR009400">
    <property type="entry name" value="TFIIH_TTDA/Tfb5"/>
</dbReference>
<dbReference type="EMBL" id="WVUK01000066">
    <property type="protein sequence ID" value="KAF7487890.1"/>
    <property type="molecule type" value="Genomic_DNA"/>
</dbReference>
<dbReference type="CDD" id="cd21437">
    <property type="entry name" value="zf-HIT_ZNHIT1_like"/>
    <property type="match status" value="1"/>
</dbReference>
<dbReference type="Pfam" id="PF04438">
    <property type="entry name" value="zf-HIT"/>
    <property type="match status" value="1"/>
</dbReference>
<dbReference type="GO" id="GO:0006338">
    <property type="term" value="P:chromatin remodeling"/>
    <property type="evidence" value="ECO:0007669"/>
    <property type="project" value="InterPro"/>
</dbReference>
<evidence type="ECO:0000313" key="8">
    <source>
        <dbReference type="EnsemblMetazoa" id="KAF7487890.1"/>
    </source>
</evidence>
<reference evidence="9" key="1">
    <citation type="journal article" date="2020" name="PLoS Negl. Trop. Dis.">
        <title>High-quality nuclear genome for Sarcoptes scabiei-A critical resource for a neglected parasite.</title>
        <authorList>
            <person name="Korhonen P.K."/>
            <person name="Gasser R.B."/>
            <person name="Ma G."/>
            <person name="Wang T."/>
            <person name="Stroehlein A.J."/>
            <person name="Young N.D."/>
            <person name="Ang C.S."/>
            <person name="Fernando D.D."/>
            <person name="Lu H.C."/>
            <person name="Taylor S."/>
            <person name="Reynolds S.L."/>
            <person name="Mofiz E."/>
            <person name="Najaraj S.H."/>
            <person name="Gowda H."/>
            <person name="Madugundu A."/>
            <person name="Renuse S."/>
            <person name="Holt D."/>
            <person name="Pandey A."/>
            <person name="Papenfuss A.T."/>
            <person name="Fischer K."/>
        </authorList>
    </citation>
    <scope>NUCLEOTIDE SEQUENCE [LARGE SCALE GENOMIC DNA]</scope>
</reference>
<protein>
    <submittedName>
        <fullName evidence="7">Zinc finger HIT domain-containing protein 1</fullName>
    </submittedName>
</protein>
<dbReference type="InterPro" id="IPR039723">
    <property type="entry name" value="Vps71/ZNHIT1"/>
</dbReference>
<evidence type="ECO:0000313" key="9">
    <source>
        <dbReference type="Proteomes" id="UP000070412"/>
    </source>
</evidence>
<evidence type="ECO:0000256" key="5">
    <source>
        <dbReference type="SAM" id="MobiDB-lite"/>
    </source>
</evidence>
<keyword evidence="2 4" id="KW-0863">Zinc-finger</keyword>
<evidence type="ECO:0000256" key="4">
    <source>
        <dbReference type="PROSITE-ProRule" id="PRU00453"/>
    </source>
</evidence>
<name>A0A834VA67_SARSC</name>
<dbReference type="OrthoDB" id="74807at2759"/>
<sequence length="235" mass="26938">MVQVQNGILVTCDPAMKQFLLHLDDTKALGQRFVLQDLDPTHLLISSDILELIKFFKMSSNASASNNNSNSKGKLSSIRQRYRILDESTRNRRNRQQIEQLERDNFHEDPHSNLVMHKKIPKFEDLETNSKTGPNNNRRTNYRSRILTLSNLIEENSRMPAPNYLTICTRSLSSTLPSKNLNISLPNIQIPSVKRSFCSVCGFKSVYTCIVCGLRYCSSRCLQTHVDTRCLKWTG</sequence>